<comment type="caution">
    <text evidence="1">The sequence shown here is derived from an EMBL/GenBank/DDBJ whole genome shotgun (WGS) entry which is preliminary data.</text>
</comment>
<evidence type="ECO:0000313" key="1">
    <source>
        <dbReference type="EMBL" id="RRA91757.1"/>
    </source>
</evidence>
<name>A0A3P1AS45_9FLAO</name>
<dbReference type="EMBL" id="RQTJ01000033">
    <property type="protein sequence ID" value="RRA91757.1"/>
    <property type="molecule type" value="Genomic_DNA"/>
</dbReference>
<dbReference type="RefSeq" id="WP_124900165.1">
    <property type="nucleotide sequence ID" value="NZ_RQTJ01000033.1"/>
</dbReference>
<evidence type="ECO:0000313" key="2">
    <source>
        <dbReference type="Proteomes" id="UP000268372"/>
    </source>
</evidence>
<sequence>MLFLKRVKGYLHASKFNIENSEYKFIKEISIRTKSKIKEAKFALKIYSSNENGEPDELLHDVPIIGSAKKGKNTTTINVEHLNLQVFSKSIFLVVD</sequence>
<organism evidence="1 2">
    <name type="scientific">Paenimyroides viscosum</name>
    <dbReference type="NCBI Taxonomy" id="2488729"/>
    <lineage>
        <taxon>Bacteria</taxon>
        <taxon>Pseudomonadati</taxon>
        <taxon>Bacteroidota</taxon>
        <taxon>Flavobacteriia</taxon>
        <taxon>Flavobacteriales</taxon>
        <taxon>Flavobacteriaceae</taxon>
        <taxon>Paenimyroides</taxon>
    </lineage>
</organism>
<gene>
    <name evidence="1" type="ORF">EG242_12320</name>
</gene>
<dbReference type="AlphaFoldDB" id="A0A3P1AS45"/>
<protein>
    <submittedName>
        <fullName evidence="1">Uncharacterized protein</fullName>
    </submittedName>
</protein>
<keyword evidence="2" id="KW-1185">Reference proteome</keyword>
<dbReference type="OrthoDB" id="914976at2"/>
<proteinExistence type="predicted"/>
<dbReference type="Proteomes" id="UP000268372">
    <property type="component" value="Unassembled WGS sequence"/>
</dbReference>
<reference evidence="1 2" key="1">
    <citation type="submission" date="2018-11" db="EMBL/GenBank/DDBJ databases">
        <title>Flavobacterium sp. nov., YIM 102796 draft genome.</title>
        <authorList>
            <person name="Li G."/>
            <person name="Jiang Y."/>
        </authorList>
    </citation>
    <scope>NUCLEOTIDE SEQUENCE [LARGE SCALE GENOMIC DNA]</scope>
    <source>
        <strain evidence="1 2">YIM 102796</strain>
    </source>
</reference>
<accession>A0A3P1AS45</accession>